<comment type="similarity">
    <text evidence="2">Belongs to the GSP G family.</text>
</comment>
<evidence type="ECO:0000256" key="2">
    <source>
        <dbReference type="ARBA" id="ARBA00009984"/>
    </source>
</evidence>
<evidence type="ECO:0000313" key="13">
    <source>
        <dbReference type="Proteomes" id="UP000500938"/>
    </source>
</evidence>
<dbReference type="NCBIfam" id="TIGR02532">
    <property type="entry name" value="IV_pilin_GFxxxE"/>
    <property type="match status" value="1"/>
</dbReference>
<dbReference type="InterPro" id="IPR010054">
    <property type="entry name" value="Type2_sec_GspG"/>
</dbReference>
<evidence type="ECO:0000256" key="8">
    <source>
        <dbReference type="ARBA" id="ARBA00022989"/>
    </source>
</evidence>
<keyword evidence="7 10" id="KW-0812">Transmembrane</keyword>
<dbReference type="RefSeq" id="WP_171224163.1">
    <property type="nucleotide sequence ID" value="NZ_CP053085.1"/>
</dbReference>
<keyword evidence="9 10" id="KW-0472">Membrane</keyword>
<dbReference type="PRINTS" id="PR00813">
    <property type="entry name" value="BCTERIALGSPG"/>
</dbReference>
<dbReference type="EMBL" id="CP053085">
    <property type="protein sequence ID" value="QJR34735.1"/>
    <property type="molecule type" value="Genomic_DNA"/>
</dbReference>
<proteinExistence type="inferred from homology"/>
<evidence type="ECO:0000256" key="6">
    <source>
        <dbReference type="ARBA" id="ARBA00022519"/>
    </source>
</evidence>
<evidence type="ECO:0000256" key="7">
    <source>
        <dbReference type="ARBA" id="ARBA00022692"/>
    </source>
</evidence>
<sequence>MTAISSRRAFTLIEVLVVIVVIAVLATFVAPSLFRNVNDARVATAKAQIESFGTALDAYRLDNGRYPTTTQGLAALWQKPVIDPPSGWTEPYLRKPVPDDPWGRPYLYVAPGKVNPGSYDLLTYGADGQPGGEGDKADVTSWK</sequence>
<dbReference type="AlphaFoldDB" id="A0A6M4IKY9"/>
<organism evidence="12 13">
    <name type="scientific">Gemmatimonas groenlandica</name>
    <dbReference type="NCBI Taxonomy" id="2732249"/>
    <lineage>
        <taxon>Bacteria</taxon>
        <taxon>Pseudomonadati</taxon>
        <taxon>Gemmatimonadota</taxon>
        <taxon>Gemmatimonadia</taxon>
        <taxon>Gemmatimonadales</taxon>
        <taxon>Gemmatimonadaceae</taxon>
        <taxon>Gemmatimonas</taxon>
    </lineage>
</organism>
<dbReference type="GO" id="GO:0005886">
    <property type="term" value="C:plasma membrane"/>
    <property type="evidence" value="ECO:0007669"/>
    <property type="project" value="UniProtKB-SubCell"/>
</dbReference>
<feature type="domain" description="Type II secretion system protein GspG C-terminal" evidence="11">
    <location>
        <begin position="33"/>
        <end position="142"/>
    </location>
</feature>
<evidence type="ECO:0000313" key="12">
    <source>
        <dbReference type="EMBL" id="QJR34735.1"/>
    </source>
</evidence>
<dbReference type="InterPro" id="IPR012902">
    <property type="entry name" value="N_methyl_site"/>
</dbReference>
<evidence type="ECO:0000256" key="10">
    <source>
        <dbReference type="SAM" id="Phobius"/>
    </source>
</evidence>
<keyword evidence="8 10" id="KW-1133">Transmembrane helix</keyword>
<keyword evidence="5" id="KW-0488">Methylation</keyword>
<evidence type="ECO:0000256" key="3">
    <source>
        <dbReference type="ARBA" id="ARBA00020042"/>
    </source>
</evidence>
<dbReference type="InterPro" id="IPR045584">
    <property type="entry name" value="Pilin-like"/>
</dbReference>
<keyword evidence="4" id="KW-1003">Cell membrane</keyword>
<keyword evidence="6" id="KW-0997">Cell inner membrane</keyword>
<keyword evidence="13" id="KW-1185">Reference proteome</keyword>
<dbReference type="Pfam" id="PF07963">
    <property type="entry name" value="N_methyl"/>
    <property type="match status" value="1"/>
</dbReference>
<dbReference type="KEGG" id="ggr:HKW67_04000"/>
<evidence type="ECO:0000256" key="9">
    <source>
        <dbReference type="ARBA" id="ARBA00023136"/>
    </source>
</evidence>
<feature type="transmembrane region" description="Helical" evidence="10">
    <location>
        <begin position="12"/>
        <end position="34"/>
    </location>
</feature>
<dbReference type="NCBIfam" id="TIGR01710">
    <property type="entry name" value="typeII_sec_gspG"/>
    <property type="match status" value="1"/>
</dbReference>
<dbReference type="PANTHER" id="PTHR30093:SF44">
    <property type="entry name" value="TYPE II SECRETION SYSTEM CORE PROTEIN G"/>
    <property type="match status" value="1"/>
</dbReference>
<dbReference type="Pfam" id="PF08334">
    <property type="entry name" value="T2SSG"/>
    <property type="match status" value="1"/>
</dbReference>
<dbReference type="Proteomes" id="UP000500938">
    <property type="component" value="Chromosome"/>
</dbReference>
<evidence type="ECO:0000259" key="11">
    <source>
        <dbReference type="Pfam" id="PF08334"/>
    </source>
</evidence>
<dbReference type="PANTHER" id="PTHR30093">
    <property type="entry name" value="GENERAL SECRETION PATHWAY PROTEIN G"/>
    <property type="match status" value="1"/>
</dbReference>
<protein>
    <recommendedName>
        <fullName evidence="3">Type II secretion system core protein G</fullName>
    </recommendedName>
</protein>
<dbReference type="GO" id="GO:0015627">
    <property type="term" value="C:type II protein secretion system complex"/>
    <property type="evidence" value="ECO:0007669"/>
    <property type="project" value="InterPro"/>
</dbReference>
<reference evidence="12 13" key="1">
    <citation type="submission" date="2020-05" db="EMBL/GenBank/DDBJ databases">
        <title>Complete genome sequence of Gemmatimonas greenlandica TET16.</title>
        <authorList>
            <person name="Zeng Y."/>
        </authorList>
    </citation>
    <scope>NUCLEOTIDE SEQUENCE [LARGE SCALE GENOMIC DNA]</scope>
    <source>
        <strain evidence="12 13">TET16</strain>
    </source>
</reference>
<dbReference type="GO" id="GO:0015628">
    <property type="term" value="P:protein secretion by the type II secretion system"/>
    <property type="evidence" value="ECO:0007669"/>
    <property type="project" value="InterPro"/>
</dbReference>
<comment type="subcellular location">
    <subcellularLocation>
        <location evidence="1">Cell inner membrane</location>
        <topology evidence="1">Single-pass membrane protein</topology>
    </subcellularLocation>
</comment>
<evidence type="ECO:0000256" key="5">
    <source>
        <dbReference type="ARBA" id="ARBA00022481"/>
    </source>
</evidence>
<dbReference type="SUPFAM" id="SSF54523">
    <property type="entry name" value="Pili subunits"/>
    <property type="match status" value="1"/>
</dbReference>
<gene>
    <name evidence="12" type="primary">gspG</name>
    <name evidence="12" type="ORF">HKW67_04000</name>
</gene>
<dbReference type="InterPro" id="IPR000983">
    <property type="entry name" value="Bac_GSPG_pilin"/>
</dbReference>
<evidence type="ECO:0000256" key="4">
    <source>
        <dbReference type="ARBA" id="ARBA00022475"/>
    </source>
</evidence>
<dbReference type="Gene3D" id="3.30.700.10">
    <property type="entry name" value="Glycoprotein, Type 4 Pilin"/>
    <property type="match status" value="1"/>
</dbReference>
<accession>A0A6M4IKY9</accession>
<dbReference type="InterPro" id="IPR013545">
    <property type="entry name" value="T2SS_protein-GspG_C"/>
</dbReference>
<evidence type="ECO:0000256" key="1">
    <source>
        <dbReference type="ARBA" id="ARBA00004377"/>
    </source>
</evidence>
<name>A0A6M4IKY9_9BACT</name>